<keyword evidence="1" id="KW-0175">Coiled coil</keyword>
<feature type="coiled-coil region" evidence="1">
    <location>
        <begin position="149"/>
        <end position="176"/>
    </location>
</feature>
<protein>
    <submittedName>
        <fullName evidence="4">Uncharacterized protein</fullName>
    </submittedName>
</protein>
<evidence type="ECO:0000256" key="1">
    <source>
        <dbReference type="SAM" id="Coils"/>
    </source>
</evidence>
<comment type="caution">
    <text evidence="4">The sequence shown here is derived from an EMBL/GenBank/DDBJ whole genome shotgun (WGS) entry which is preliminary data.</text>
</comment>
<feature type="non-terminal residue" evidence="4">
    <location>
        <position position="1"/>
    </location>
</feature>
<evidence type="ECO:0000313" key="5">
    <source>
        <dbReference type="Proteomes" id="UP000271125"/>
    </source>
</evidence>
<feature type="transmembrane region" description="Helical" evidence="3">
    <location>
        <begin position="114"/>
        <end position="135"/>
    </location>
</feature>
<dbReference type="EMBL" id="QNBD01000221">
    <property type="protein sequence ID" value="RKX69036.1"/>
    <property type="molecule type" value="Genomic_DNA"/>
</dbReference>
<organism evidence="4 5">
    <name type="scientific">candidate division TA06 bacterium</name>
    <dbReference type="NCBI Taxonomy" id="2250710"/>
    <lineage>
        <taxon>Bacteria</taxon>
        <taxon>Bacteria division TA06</taxon>
    </lineage>
</organism>
<feature type="region of interest" description="Disordered" evidence="2">
    <location>
        <begin position="181"/>
        <end position="242"/>
    </location>
</feature>
<gene>
    <name evidence="4" type="ORF">DRP43_04840</name>
</gene>
<reference evidence="4 5" key="1">
    <citation type="submission" date="2018-06" db="EMBL/GenBank/DDBJ databases">
        <title>Extensive metabolic versatility and redundancy in microbially diverse, dynamic hydrothermal sediments.</title>
        <authorList>
            <person name="Dombrowski N."/>
            <person name="Teske A."/>
            <person name="Baker B.J."/>
        </authorList>
    </citation>
    <scope>NUCLEOTIDE SEQUENCE [LARGE SCALE GENOMIC DNA]</scope>
    <source>
        <strain evidence="4">B10_G13</strain>
    </source>
</reference>
<accession>A0A660SFU2</accession>
<keyword evidence="3" id="KW-0812">Transmembrane</keyword>
<dbReference type="AlphaFoldDB" id="A0A660SFU2"/>
<evidence type="ECO:0000256" key="2">
    <source>
        <dbReference type="SAM" id="MobiDB-lite"/>
    </source>
</evidence>
<feature type="compositionally biased region" description="Basic residues" evidence="2">
    <location>
        <begin position="185"/>
        <end position="242"/>
    </location>
</feature>
<name>A0A660SFU2_UNCT6</name>
<evidence type="ECO:0000256" key="3">
    <source>
        <dbReference type="SAM" id="Phobius"/>
    </source>
</evidence>
<proteinExistence type="predicted"/>
<dbReference type="Proteomes" id="UP000271125">
    <property type="component" value="Unassembled WGS sequence"/>
</dbReference>
<sequence length="242" mass="27660">LFIVLAVSFITAPTVVAVTKNDTFDTLFEVFSVLNDRTWDFLIFNIFLTVLTGIATAIFGFFINITINLTHWALGIWQGPRGWWDIIFNNGYAYFPDLLNKGAYFMKANWAESIAAFLMGLCFYTLFFIVMGYALSIISSGETIIYTILVKRKDERNLLEEEEEDEEEAFEAKEEGLKTVEKKEKKPIKKKKAVKKPVKPKTKTKTTKTKTVKPKAKTTKKTVKPTVKKKATPKKTKKTTKK</sequence>
<feature type="transmembrane region" description="Helical" evidence="3">
    <location>
        <begin position="41"/>
        <end position="63"/>
    </location>
</feature>
<keyword evidence="3" id="KW-0472">Membrane</keyword>
<evidence type="ECO:0000313" key="4">
    <source>
        <dbReference type="EMBL" id="RKX69036.1"/>
    </source>
</evidence>
<keyword evidence="3" id="KW-1133">Transmembrane helix</keyword>